<accession>A0A2K9H813</accession>
<name>A0A2K9H813_9BACT</name>
<dbReference type="SUPFAM" id="SSF48452">
    <property type="entry name" value="TPR-like"/>
    <property type="match status" value="1"/>
</dbReference>
<reference evidence="1 2" key="1">
    <citation type="submission" date="2017-06" db="EMBL/GenBank/DDBJ databases">
        <authorList>
            <person name="Varghese N."/>
            <person name="Submissions S."/>
        </authorList>
    </citation>
    <scope>NUCLEOTIDE SEQUENCE [LARGE SCALE GENOMIC DNA]</scope>
    <source>
        <strain evidence="1 2">DSM 26989</strain>
    </source>
</reference>
<dbReference type="RefSeq" id="WP_089367341.1">
    <property type="nucleotide sequence ID" value="NZ_CP023863.1"/>
</dbReference>
<proteinExistence type="predicted"/>
<dbReference type="AlphaFoldDB" id="A0A2K9H813"/>
<evidence type="ECO:0000313" key="1">
    <source>
        <dbReference type="EMBL" id="SNS20550.1"/>
    </source>
</evidence>
<dbReference type="Proteomes" id="UP000198427">
    <property type="component" value="Unassembled WGS sequence"/>
</dbReference>
<dbReference type="InterPro" id="IPR011990">
    <property type="entry name" value="TPR-like_helical_dom_sf"/>
</dbReference>
<dbReference type="OrthoDB" id="620105at2"/>
<keyword evidence="2" id="KW-1185">Reference proteome</keyword>
<dbReference type="Gene3D" id="1.25.40.10">
    <property type="entry name" value="Tetratricopeptide repeat domain"/>
    <property type="match status" value="1"/>
</dbReference>
<gene>
    <name evidence="1" type="ORF">SAMN06265364_1722</name>
</gene>
<dbReference type="EMBL" id="FZNZ01000072">
    <property type="protein sequence ID" value="SNS20550.1"/>
    <property type="molecule type" value="Genomic_DNA"/>
</dbReference>
<dbReference type="KEGG" id="pje:CRM71_08705"/>
<protein>
    <submittedName>
        <fullName evidence="1">Uncharacterized protein</fullName>
    </submittedName>
</protein>
<organism evidence="1 2">
    <name type="scientific">Prevotella jejuni</name>
    <dbReference type="NCBI Taxonomy" id="1177574"/>
    <lineage>
        <taxon>Bacteria</taxon>
        <taxon>Pseudomonadati</taxon>
        <taxon>Bacteroidota</taxon>
        <taxon>Bacteroidia</taxon>
        <taxon>Bacteroidales</taxon>
        <taxon>Prevotellaceae</taxon>
        <taxon>Prevotella</taxon>
    </lineage>
</organism>
<dbReference type="GeneID" id="94029474"/>
<evidence type="ECO:0000313" key="2">
    <source>
        <dbReference type="Proteomes" id="UP000198427"/>
    </source>
</evidence>
<comment type="caution">
    <text evidence="1">The sequence shown here is derived from an EMBL/GenBank/DDBJ whole genome shotgun (WGS) entry which is preliminary data.</text>
</comment>
<dbReference type="KEGG" id="pje:CRM71_05070"/>
<sequence length="434" mass="49770">MNPVRLELLKIDRQWYEQVKAHTDKPLFVCLGEKHTLNMFDVYFKSHGADEVESDDVFLVNYKPFEDAQRYGAELLEDLHLVYNLWREHNLISVPCKEWNTDIVVPNDKVKTDAGNTAKALIGLYESFPPLRGHKIFILLSPQQISSIPLYEQWLLDWCANMNSSDIKIVVLEKYEGRLLKNLPDNRHEFVLTGTDIASLMNNVAAQTASDPNDEENVLQQQMLLANVHFSRREFDNAHVALAKAIGIASRHNLKDVLCTAHLLDAYVWLTQNEQEKAHDTFRTLLSLTGEETLLSAQMHVNYGGFLLAIRRKEDAIDAFEKSAEIAKNIKNPLLEMECYRIMGQIQDGTFTDSQTIAYYEKCIEIGMTMNNEERQQSSLAYIATLLLKKYGNSKKAEELCKQMEQYLDADWQTNIQVPNMDDLYHSPLTSVSS</sequence>